<dbReference type="AlphaFoldDB" id="A0A1S4EP23"/>
<dbReference type="Proteomes" id="UP000079169">
    <property type="component" value="Unplaced"/>
</dbReference>
<feature type="region of interest" description="Disordered" evidence="2">
    <location>
        <begin position="26"/>
        <end position="48"/>
    </location>
</feature>
<sequence>MHVLLNIKFDQEEVINILEMIKDSASVQPKADDDEKSDVESKSDHETKVDEIDVEGLVKYCSRLVQTLESQYPNAWDGFIYKYTTERDSNLSEIQRRVLTLNIDQSSHAEVYLKLTDSKALLRAETVKYLAAHADPSEVRESIRHVISELWKDDQPCVVDALLELPESLWCLDIQAVIATLVLISQQTHKTWNVTAQRTLEKFLGSEICLSVEGEHRSSLLLALLPYMFHNDLFLQTVLKSKYADKDPLLKSMKINYQKTANSSIVWDAMVSKSEHLPPNEHIVRALSQHLYFRKPIYITISCVLLSSNISSRDDPQHLLKLFKFVSRFFETQNTHWKGPTDMNHEVFQQCLCACYKGKLSLAIYSHFMQVFISNLDMPNSSAGMWTYCTSTPLSALLVEMFCTFVNKCNQFEKNGQSAQLNTYVAIMKRFIKHFMPTVEDQIKFYCNLSLNANSDVNLSIWCVYMLHHLIQNSQVSMDATFVPYFMVLLFSPNEVVRKISLDVLQCFTNTFQGLLSTNKTGRGFNDFIKDLIKYREEIYLDNQCVVTYVGEILSGKVYHHVLDSLVLSAVQEDTPPHVTLQLLQILANVHSCHIFKQLIPLTSRILGNTEEDEGIRIIEEPQSRILFHILTRFSHSTSDILDEASCWACVQACVRNFNVKLALDGNTLLCANVVFDNLKADVYDELTRVGKERLLHLLLELKHDTENDDILICIKEFVKKISLDCKLIEPFLKGMASGEVKQNTTTTKKRRTVELPTVDLLNTKEWKLGIATLESIEHKKKLDNAQVLIPYIFQVLKKCLQFDEQIYVEYIKQLCLTSIHNCYLKVDNVNELGANLFDIDAVVESIRTSKNPQTHHQALLLLSYIASVLPDQVLKKFMPIFTFMGNSILRLDDAYSLQIINKVIENVVPVILTASDNKSNNPAHATEGNVVEVLRVFTDAIMDIPDHRRIYLLEKLLTTLNNGHYLYVFLELMFERHVLHPEPVLEVNTVKRYNKDLKSQHASGMPKRLKLALHVCSKYPLNILVESCYKLVQF</sequence>
<evidence type="ECO:0000313" key="4">
    <source>
        <dbReference type="Proteomes" id="UP000079169"/>
    </source>
</evidence>
<evidence type="ECO:0000256" key="1">
    <source>
        <dbReference type="RuleBase" id="RU367065"/>
    </source>
</evidence>
<keyword evidence="4" id="KW-1185">Reference proteome</keyword>
<dbReference type="RefSeq" id="XP_017303914.2">
    <property type="nucleotide sequence ID" value="XM_017448425.2"/>
</dbReference>
<keyword evidence="1" id="KW-0539">Nucleus</keyword>
<dbReference type="GO" id="GO:0000462">
    <property type="term" value="P:maturation of SSU-rRNA from tricistronic rRNA transcript (SSU-rRNA, 5.8S rRNA, LSU-rRNA)"/>
    <property type="evidence" value="ECO:0007669"/>
    <property type="project" value="TreeGrafter"/>
</dbReference>
<dbReference type="InterPro" id="IPR056473">
    <property type="entry name" value="HEAT_Utp10/HEAT1"/>
</dbReference>
<keyword evidence="1" id="KW-0687">Ribonucleoprotein</keyword>
<feature type="compositionally biased region" description="Basic and acidic residues" evidence="2">
    <location>
        <begin position="30"/>
        <end position="48"/>
    </location>
</feature>
<dbReference type="PANTHER" id="PTHR13457">
    <property type="entry name" value="BAP28"/>
    <property type="match status" value="1"/>
</dbReference>
<comment type="subcellular location">
    <subcellularLocation>
        <location evidence="1">Nucleus</location>
        <location evidence="1">Nucleolus</location>
    </subcellularLocation>
</comment>
<proteinExistence type="inferred from homology"/>
<evidence type="ECO:0000256" key="2">
    <source>
        <dbReference type="SAM" id="MobiDB-lite"/>
    </source>
</evidence>
<feature type="non-terminal residue" evidence="5">
    <location>
        <position position="1035"/>
    </location>
</feature>
<dbReference type="GO" id="GO:0032040">
    <property type="term" value="C:small-subunit processome"/>
    <property type="evidence" value="ECO:0007669"/>
    <property type="project" value="TreeGrafter"/>
</dbReference>
<dbReference type="STRING" id="121845.A0A1S4EP23"/>
<reference evidence="5" key="1">
    <citation type="submission" date="2025-08" db="UniProtKB">
        <authorList>
            <consortium name="RefSeq"/>
        </authorList>
    </citation>
    <scope>IDENTIFICATION</scope>
</reference>
<dbReference type="PANTHER" id="PTHR13457:SF1">
    <property type="entry name" value="HEAT REPEAT-CONTAINING PROTEIN 1"/>
    <property type="match status" value="1"/>
</dbReference>
<dbReference type="GO" id="GO:0030686">
    <property type="term" value="C:90S preribosome"/>
    <property type="evidence" value="ECO:0007669"/>
    <property type="project" value="TreeGrafter"/>
</dbReference>
<protein>
    <recommendedName>
        <fullName evidence="1">HEAT repeat-containing protein 1</fullName>
    </recommendedName>
</protein>
<gene>
    <name evidence="5" type="primary">LOC108253787</name>
</gene>
<accession>A0A1S4EP23</accession>
<comment type="similarity">
    <text evidence="1">Belongs to the HEATR1/UTP10 family.</text>
</comment>
<name>A0A1S4EP23_DIACI</name>
<evidence type="ECO:0000259" key="3">
    <source>
        <dbReference type="Pfam" id="PF23243"/>
    </source>
</evidence>
<dbReference type="PaxDb" id="121845-A0A1S4EP23"/>
<keyword evidence="1" id="KW-0698">rRNA processing</keyword>
<dbReference type="GO" id="GO:0034455">
    <property type="term" value="C:t-UTP complex"/>
    <property type="evidence" value="ECO:0007669"/>
    <property type="project" value="TreeGrafter"/>
</dbReference>
<keyword evidence="1" id="KW-0690">Ribosome biogenesis</keyword>
<dbReference type="GO" id="GO:0030515">
    <property type="term" value="F:snoRNA binding"/>
    <property type="evidence" value="ECO:0007669"/>
    <property type="project" value="TreeGrafter"/>
</dbReference>
<dbReference type="SUPFAM" id="SSF48371">
    <property type="entry name" value="ARM repeat"/>
    <property type="match status" value="1"/>
</dbReference>
<evidence type="ECO:0000313" key="5">
    <source>
        <dbReference type="RefSeq" id="XP_017303914.2"/>
    </source>
</evidence>
<organism evidence="4 5">
    <name type="scientific">Diaphorina citri</name>
    <name type="common">Asian citrus psyllid</name>
    <dbReference type="NCBI Taxonomy" id="121845"/>
    <lineage>
        <taxon>Eukaryota</taxon>
        <taxon>Metazoa</taxon>
        <taxon>Ecdysozoa</taxon>
        <taxon>Arthropoda</taxon>
        <taxon>Hexapoda</taxon>
        <taxon>Insecta</taxon>
        <taxon>Pterygota</taxon>
        <taxon>Neoptera</taxon>
        <taxon>Paraneoptera</taxon>
        <taxon>Hemiptera</taxon>
        <taxon>Sternorrhyncha</taxon>
        <taxon>Psylloidea</taxon>
        <taxon>Psyllidae</taxon>
        <taxon>Diaphorininae</taxon>
        <taxon>Diaphorina</taxon>
    </lineage>
</organism>
<dbReference type="GO" id="GO:0045943">
    <property type="term" value="P:positive regulation of transcription by RNA polymerase I"/>
    <property type="evidence" value="ECO:0007669"/>
    <property type="project" value="TreeGrafter"/>
</dbReference>
<dbReference type="Pfam" id="PF23243">
    <property type="entry name" value="HEAT_HEATR1"/>
    <property type="match status" value="1"/>
</dbReference>
<dbReference type="GeneID" id="108253787"/>
<feature type="domain" description="Utp10/HEAT1 HEAT-repeats" evidence="3">
    <location>
        <begin position="928"/>
        <end position="1035"/>
    </location>
</feature>
<comment type="function">
    <text evidence="1">Involved in nucleolar processing of pre-18S ribosomal RNA.</text>
</comment>
<dbReference type="InterPro" id="IPR040191">
    <property type="entry name" value="UTP10"/>
</dbReference>
<dbReference type="KEGG" id="dci:108253787"/>
<dbReference type="InterPro" id="IPR016024">
    <property type="entry name" value="ARM-type_fold"/>
</dbReference>